<feature type="domain" description="N-acetyltransferase" evidence="3">
    <location>
        <begin position="5"/>
        <end position="167"/>
    </location>
</feature>
<dbReference type="Gene3D" id="3.40.630.30">
    <property type="match status" value="1"/>
</dbReference>
<dbReference type="SUPFAM" id="SSF55729">
    <property type="entry name" value="Acyl-CoA N-acyltransferases (Nat)"/>
    <property type="match status" value="1"/>
</dbReference>
<dbReference type="AlphaFoldDB" id="A0A7X5QX15"/>
<dbReference type="InterPro" id="IPR050832">
    <property type="entry name" value="Bact_Acetyltransf"/>
</dbReference>
<comment type="caution">
    <text evidence="4">The sequence shown here is derived from an EMBL/GenBank/DDBJ whole genome shotgun (WGS) entry which is preliminary data.</text>
</comment>
<dbReference type="PANTHER" id="PTHR43877">
    <property type="entry name" value="AMINOALKYLPHOSPHONATE N-ACETYLTRANSFERASE-RELATED-RELATED"/>
    <property type="match status" value="1"/>
</dbReference>
<dbReference type="InterPro" id="IPR016181">
    <property type="entry name" value="Acyl_CoA_acyltransferase"/>
</dbReference>
<accession>A0A7X5QX15</accession>
<dbReference type="PROSITE" id="PS51186">
    <property type="entry name" value="GNAT"/>
    <property type="match status" value="1"/>
</dbReference>
<keyword evidence="1 4" id="KW-0808">Transferase</keyword>
<dbReference type="InterPro" id="IPR000182">
    <property type="entry name" value="GNAT_dom"/>
</dbReference>
<dbReference type="GO" id="GO:0016747">
    <property type="term" value="F:acyltransferase activity, transferring groups other than amino-acyl groups"/>
    <property type="evidence" value="ECO:0007669"/>
    <property type="project" value="InterPro"/>
</dbReference>
<evidence type="ECO:0000256" key="1">
    <source>
        <dbReference type="ARBA" id="ARBA00022679"/>
    </source>
</evidence>
<dbReference type="CDD" id="cd04301">
    <property type="entry name" value="NAT_SF"/>
    <property type="match status" value="1"/>
</dbReference>
<organism evidence="4 5">
    <name type="scientific">Luteibacter yeojuensis</name>
    <dbReference type="NCBI Taxonomy" id="345309"/>
    <lineage>
        <taxon>Bacteria</taxon>
        <taxon>Pseudomonadati</taxon>
        <taxon>Pseudomonadota</taxon>
        <taxon>Gammaproteobacteria</taxon>
        <taxon>Lysobacterales</taxon>
        <taxon>Rhodanobacteraceae</taxon>
        <taxon>Luteibacter</taxon>
    </lineage>
</organism>
<dbReference type="EMBL" id="JAAQTL010000002">
    <property type="protein sequence ID" value="NID16988.1"/>
    <property type="molecule type" value="Genomic_DNA"/>
</dbReference>
<dbReference type="PANTHER" id="PTHR43877:SF2">
    <property type="entry name" value="AMINOALKYLPHOSPHONATE N-ACETYLTRANSFERASE-RELATED"/>
    <property type="match status" value="1"/>
</dbReference>
<keyword evidence="2" id="KW-0012">Acyltransferase</keyword>
<evidence type="ECO:0000259" key="3">
    <source>
        <dbReference type="PROSITE" id="PS51186"/>
    </source>
</evidence>
<proteinExistence type="predicted"/>
<evidence type="ECO:0000313" key="5">
    <source>
        <dbReference type="Proteomes" id="UP000518878"/>
    </source>
</evidence>
<protein>
    <submittedName>
        <fullName evidence="4">GNAT family N-acetyltransferase</fullName>
    </submittedName>
</protein>
<name>A0A7X5QX15_9GAMM</name>
<gene>
    <name evidence="4" type="ORF">HBF32_16045</name>
</gene>
<sequence>MTPKHTFRTATQADAPVIAELVESAYRGDASRVGWTTEADFLHGQRTDVTEIEELLTSESGRFVLFERDGLVAASCYIERQDRTCYFGMFSVHPPFQGTGIGRMVIEEVERIARDEWDCDRVEMTVIDIRAELIAWYERRGYARTGRTKAFPYGDERFGIPQRDDLRFEYLVKELRA</sequence>
<dbReference type="Pfam" id="PF00583">
    <property type="entry name" value="Acetyltransf_1"/>
    <property type="match status" value="1"/>
</dbReference>
<evidence type="ECO:0000313" key="4">
    <source>
        <dbReference type="EMBL" id="NID16988.1"/>
    </source>
</evidence>
<evidence type="ECO:0000256" key="2">
    <source>
        <dbReference type="ARBA" id="ARBA00023315"/>
    </source>
</evidence>
<dbReference type="Proteomes" id="UP000518878">
    <property type="component" value="Unassembled WGS sequence"/>
</dbReference>
<keyword evidence="5" id="KW-1185">Reference proteome</keyword>
<reference evidence="4 5" key="1">
    <citation type="journal article" date="2006" name="Int. J. Syst. Evol. Microbiol.">
        <title>Dyella yeojuensis sp. nov., isolated from greenhouse soil in Korea.</title>
        <authorList>
            <person name="Kim B.Y."/>
            <person name="Weon H.Y."/>
            <person name="Lee K.H."/>
            <person name="Seok S.J."/>
            <person name="Kwon S.W."/>
            <person name="Go S.J."/>
            <person name="Stackebrandt E."/>
        </authorList>
    </citation>
    <scope>NUCLEOTIDE SEQUENCE [LARGE SCALE GENOMIC DNA]</scope>
    <source>
        <strain evidence="4 5">DSM 17673</strain>
    </source>
</reference>
<dbReference type="RefSeq" id="WP_166700790.1">
    <property type="nucleotide sequence ID" value="NZ_JAAQTL010000002.1"/>
</dbReference>